<keyword evidence="3" id="KW-0689">Ribosomal protein</keyword>
<evidence type="ECO:0000256" key="1">
    <source>
        <dbReference type="SAM" id="MobiDB-lite"/>
    </source>
</evidence>
<evidence type="ECO:0000313" key="3">
    <source>
        <dbReference type="EMBL" id="KAJ9134741.1"/>
    </source>
</evidence>
<dbReference type="PANTHER" id="PTHR34587">
    <property type="entry name" value="VWFA DOMAIN-CONTAINING PROTEIN"/>
    <property type="match status" value="1"/>
</dbReference>
<accession>A0AA38VJC3</accession>
<dbReference type="PANTHER" id="PTHR34587:SF2">
    <property type="entry name" value="G-PROTEIN COUPLED RECEPTORS FAMILY 1 PROFILE DOMAIN-CONTAINING PROTEIN"/>
    <property type="match status" value="1"/>
</dbReference>
<dbReference type="AlphaFoldDB" id="A0AA38VJC3"/>
<dbReference type="EMBL" id="JANBVO010000041">
    <property type="protein sequence ID" value="KAJ9134741.1"/>
    <property type="molecule type" value="Genomic_DNA"/>
</dbReference>
<comment type="caution">
    <text evidence="3">The sequence shown here is derived from an EMBL/GenBank/DDBJ whole genome shotgun (WGS) entry which is preliminary data.</text>
</comment>
<feature type="region of interest" description="Disordered" evidence="1">
    <location>
        <begin position="289"/>
        <end position="341"/>
    </location>
</feature>
<sequence>MVFPKLLSAAALMAIAYAQNQNNNNNNGADSTQLLANAIQTGSFFDGSQGLGAEDGQALSQTSQNNFINLCAGQTITNGLQILTGSCSPTPQGFIPAKDKMISSIVLFPQNGQTIEAGKDFNISVQINGLQAGAFTNADATYYSAPQALNSAGNVIGHTHVTVQDLGNSLNPKTPPDPTQFAFFKGINDAGNGNGLLQAVVSGGLPSGNFRLCTLTSAANHQPVIMPVAQRGSQDDCTKFTVSGNDNTINDAANDGSGGEAAAAAAASAVALGAGALTTGAAAAQQTGNANNGNANANQGNANANKGNAAQGQGQNQNANQGKGNANAGQASGANQAQQQGKAQRLARLAIREFVA</sequence>
<feature type="chain" id="PRO_5041234544" evidence="2">
    <location>
        <begin position="19"/>
        <end position="356"/>
    </location>
</feature>
<reference evidence="3" key="1">
    <citation type="submission" date="2022-07" db="EMBL/GenBank/DDBJ databases">
        <title>Fungi with potential for degradation of polypropylene.</title>
        <authorList>
            <person name="Gostincar C."/>
        </authorList>
    </citation>
    <scope>NUCLEOTIDE SEQUENCE</scope>
    <source>
        <strain evidence="3">EXF-13308</strain>
    </source>
</reference>
<keyword evidence="3" id="KW-0687">Ribonucleoprotein</keyword>
<keyword evidence="2" id="KW-0732">Signal</keyword>
<proteinExistence type="predicted"/>
<keyword evidence="4" id="KW-1185">Reference proteome</keyword>
<evidence type="ECO:0000313" key="4">
    <source>
        <dbReference type="Proteomes" id="UP001174694"/>
    </source>
</evidence>
<dbReference type="Proteomes" id="UP001174694">
    <property type="component" value="Unassembled WGS sequence"/>
</dbReference>
<name>A0AA38VJC3_9PEZI</name>
<dbReference type="GO" id="GO:0005840">
    <property type="term" value="C:ribosome"/>
    <property type="evidence" value="ECO:0007669"/>
    <property type="project" value="UniProtKB-KW"/>
</dbReference>
<evidence type="ECO:0000256" key="2">
    <source>
        <dbReference type="SAM" id="SignalP"/>
    </source>
</evidence>
<organism evidence="3 4">
    <name type="scientific">Pleurostoma richardsiae</name>
    <dbReference type="NCBI Taxonomy" id="41990"/>
    <lineage>
        <taxon>Eukaryota</taxon>
        <taxon>Fungi</taxon>
        <taxon>Dikarya</taxon>
        <taxon>Ascomycota</taxon>
        <taxon>Pezizomycotina</taxon>
        <taxon>Sordariomycetes</taxon>
        <taxon>Sordariomycetidae</taxon>
        <taxon>Calosphaeriales</taxon>
        <taxon>Pleurostomataceae</taxon>
        <taxon>Pleurostoma</taxon>
    </lineage>
</organism>
<gene>
    <name evidence="3" type="ORF">NKR23_g9907</name>
</gene>
<feature type="signal peptide" evidence="2">
    <location>
        <begin position="1"/>
        <end position="18"/>
    </location>
</feature>
<protein>
    <submittedName>
        <fullName evidence="3">Ribosomal protein s17</fullName>
    </submittedName>
</protein>
<dbReference type="InterPro" id="IPR053216">
    <property type="entry name" value="Appressorial_penetr-assoc"/>
</dbReference>